<accession>A0A8T0UD87</accession>
<dbReference type="Gene3D" id="1.10.10.10">
    <property type="entry name" value="Winged helix-like DNA-binding domain superfamily/Winged helix DNA-binding domain"/>
    <property type="match status" value="1"/>
</dbReference>
<evidence type="ECO:0000313" key="2">
    <source>
        <dbReference type="Proteomes" id="UP000823388"/>
    </source>
</evidence>
<dbReference type="InterPro" id="IPR036388">
    <property type="entry name" value="WH-like_DNA-bd_sf"/>
</dbReference>
<proteinExistence type="predicted"/>
<protein>
    <submittedName>
        <fullName evidence="1">Uncharacterized protein</fullName>
    </submittedName>
</protein>
<dbReference type="EMBL" id="CM029042">
    <property type="protein sequence ID" value="KAG2620058.1"/>
    <property type="molecule type" value="Genomic_DNA"/>
</dbReference>
<reference evidence="1" key="1">
    <citation type="submission" date="2020-05" db="EMBL/GenBank/DDBJ databases">
        <title>WGS assembly of Panicum virgatum.</title>
        <authorList>
            <person name="Lovell J.T."/>
            <person name="Jenkins J."/>
            <person name="Shu S."/>
            <person name="Juenger T.E."/>
            <person name="Schmutz J."/>
        </authorList>
    </citation>
    <scope>NUCLEOTIDE SEQUENCE</scope>
    <source>
        <strain evidence="1">AP13</strain>
    </source>
</reference>
<dbReference type="Proteomes" id="UP000823388">
    <property type="component" value="Chromosome 3N"/>
</dbReference>
<gene>
    <name evidence="1" type="ORF">PVAP13_3NG100301</name>
</gene>
<keyword evidence="2" id="KW-1185">Reference proteome</keyword>
<evidence type="ECO:0000313" key="1">
    <source>
        <dbReference type="EMBL" id="KAG2620058.1"/>
    </source>
</evidence>
<dbReference type="SUPFAM" id="SSF46785">
    <property type="entry name" value="Winged helix' DNA-binding domain"/>
    <property type="match status" value="1"/>
</dbReference>
<dbReference type="AlphaFoldDB" id="A0A8T0UD87"/>
<dbReference type="InterPro" id="IPR036390">
    <property type="entry name" value="WH_DNA-bd_sf"/>
</dbReference>
<organism evidence="1 2">
    <name type="scientific">Panicum virgatum</name>
    <name type="common">Blackwell switchgrass</name>
    <dbReference type="NCBI Taxonomy" id="38727"/>
    <lineage>
        <taxon>Eukaryota</taxon>
        <taxon>Viridiplantae</taxon>
        <taxon>Streptophyta</taxon>
        <taxon>Embryophyta</taxon>
        <taxon>Tracheophyta</taxon>
        <taxon>Spermatophyta</taxon>
        <taxon>Magnoliopsida</taxon>
        <taxon>Liliopsida</taxon>
        <taxon>Poales</taxon>
        <taxon>Poaceae</taxon>
        <taxon>PACMAD clade</taxon>
        <taxon>Panicoideae</taxon>
        <taxon>Panicodae</taxon>
        <taxon>Paniceae</taxon>
        <taxon>Panicinae</taxon>
        <taxon>Panicum</taxon>
        <taxon>Panicum sect. Hiantes</taxon>
    </lineage>
</organism>
<comment type="caution">
    <text evidence="1">The sequence shown here is derived from an EMBL/GenBank/DDBJ whole genome shotgun (WGS) entry which is preliminary data.</text>
</comment>
<name>A0A8T0UD87_PANVG</name>
<sequence length="49" mass="5595">MESIQEQHSSAGQQALLDAQLDLWHNTFAFIKSMALKCALELHTLLQKR</sequence>